<feature type="transmembrane region" description="Helical" evidence="6">
    <location>
        <begin position="434"/>
        <end position="455"/>
    </location>
</feature>
<comment type="subcellular location">
    <subcellularLocation>
        <location evidence="1">Membrane</location>
        <topology evidence="1">Multi-pass membrane protein</topology>
    </subcellularLocation>
</comment>
<evidence type="ECO:0000256" key="6">
    <source>
        <dbReference type="SAM" id="Phobius"/>
    </source>
</evidence>
<name>B2WN53_PYRTR</name>
<feature type="transmembrane region" description="Helical" evidence="6">
    <location>
        <begin position="343"/>
        <end position="366"/>
    </location>
</feature>
<evidence type="ECO:0000256" key="2">
    <source>
        <dbReference type="ARBA" id="ARBA00022448"/>
    </source>
</evidence>
<dbReference type="PANTHER" id="PTHR43791:SF47">
    <property type="entry name" value="MAJOR FACILITATOR SUPERFAMILY (MFS) PROFILE DOMAIN-CONTAINING PROTEIN-RELATED"/>
    <property type="match status" value="1"/>
</dbReference>
<dbReference type="FunFam" id="1.20.1250.20:FF:000511">
    <property type="entry name" value="MFS general substrate transporter"/>
    <property type="match status" value="1"/>
</dbReference>
<evidence type="ECO:0000256" key="1">
    <source>
        <dbReference type="ARBA" id="ARBA00004141"/>
    </source>
</evidence>
<evidence type="ECO:0000256" key="3">
    <source>
        <dbReference type="ARBA" id="ARBA00022692"/>
    </source>
</evidence>
<dbReference type="InParanoid" id="B2WN53"/>
<evidence type="ECO:0000256" key="4">
    <source>
        <dbReference type="ARBA" id="ARBA00022989"/>
    </source>
</evidence>
<feature type="transmembrane region" description="Helical" evidence="6">
    <location>
        <begin position="378"/>
        <end position="396"/>
    </location>
</feature>
<dbReference type="InterPro" id="IPR011701">
    <property type="entry name" value="MFS"/>
</dbReference>
<feature type="transmembrane region" description="Helical" evidence="6">
    <location>
        <begin position="175"/>
        <end position="194"/>
    </location>
</feature>
<dbReference type="GO" id="GO:0016020">
    <property type="term" value="C:membrane"/>
    <property type="evidence" value="ECO:0007669"/>
    <property type="project" value="UniProtKB-SubCell"/>
</dbReference>
<keyword evidence="2" id="KW-0813">Transport</keyword>
<accession>B2WN53</accession>
<reference evidence="8" key="1">
    <citation type="journal article" date="2013" name="G3 (Bethesda)">
        <title>Comparative genomics of a plant-pathogenic fungus, Pyrenophora tritici-repentis, reveals transduplication and the impact of repeat elements on pathogenicity and population divergence.</title>
        <authorList>
            <person name="Manning V.A."/>
            <person name="Pandelova I."/>
            <person name="Dhillon B."/>
            <person name="Wilhelm L.J."/>
            <person name="Goodwin S.B."/>
            <person name="Berlin A.M."/>
            <person name="Figueroa M."/>
            <person name="Freitag M."/>
            <person name="Hane J.K."/>
            <person name="Henrissat B."/>
            <person name="Holman W.H."/>
            <person name="Kodira C.D."/>
            <person name="Martin J."/>
            <person name="Oliver R.P."/>
            <person name="Robbertse B."/>
            <person name="Schackwitz W."/>
            <person name="Schwartz D.C."/>
            <person name="Spatafora J.W."/>
            <person name="Turgeon B.G."/>
            <person name="Yandava C."/>
            <person name="Young S."/>
            <person name="Zhou S."/>
            <person name="Zeng Q."/>
            <person name="Grigoriev I.V."/>
            <person name="Ma L.-J."/>
            <person name="Ciuffetti L.M."/>
        </authorList>
    </citation>
    <scope>NUCLEOTIDE SEQUENCE [LARGE SCALE GENOMIC DNA]</scope>
    <source>
        <strain evidence="8">Pt-1C-BFP</strain>
    </source>
</reference>
<keyword evidence="3 6" id="KW-0812">Transmembrane</keyword>
<dbReference type="PANTHER" id="PTHR43791">
    <property type="entry name" value="PERMEASE-RELATED"/>
    <property type="match status" value="1"/>
</dbReference>
<dbReference type="GeneID" id="6349818"/>
<protein>
    <submittedName>
        <fullName evidence="7">Pantothenate transporter liz1</fullName>
    </submittedName>
</protein>
<dbReference type="KEGG" id="ptrr:6349818"/>
<sequence>MASNAEEKGNVGTLQRAESDFSASNAAINRFTPEQQRKIIRRVDLRLIPTLGFMYCVSLMDRTNTGVAMVAGMGVDLKLTGERYSLIVLVFFITYIALQPPATVVLRTWGPRMFLPIIVILWGSVTICFGFVKEWHTLIPLRLLLGIFEAGFFPGCAYLLSCWYKRFELQKRNTFFLLIGMLSSAFSGILGYLFSQLGGLGYQAAYWLGVHYGPTKKAPNTPVSYGPGISGWRYIFILQGVLTIVIALIGWYFIVDFPELAAKPSKTQKKFLEQDEVDFIVARIEEDRHDVVAEDFELKKYLAGGMDLKVWGFACIFMCSSTMTYAIAYFLPIILKDGMGFNAAAANCLIAPPYVFAAFVMIAFAWAGDKYHIRSPWIIINGILALIGLPLIGFSSNVGVRYFGVFLATAAANATVPCVLTWQANNIRGQWKRAFCSASLVGAGGIGGIIGGTVFRTQDAPHYKLGIVACMVSAGLIIVVTLLLNLKFWQANKRADRGDSIVAIVDHIAKVNEKANGDEKWKRKRNLVEAYNCVFNSKR</sequence>
<feature type="transmembrane region" description="Helical" evidence="6">
    <location>
        <begin position="84"/>
        <end position="106"/>
    </location>
</feature>
<dbReference type="SUPFAM" id="SSF103473">
    <property type="entry name" value="MFS general substrate transporter"/>
    <property type="match status" value="1"/>
</dbReference>
<keyword evidence="5 6" id="KW-0472">Membrane</keyword>
<keyword evidence="4 6" id="KW-1133">Transmembrane helix</keyword>
<dbReference type="OMA" id="DSKVWAY"/>
<feature type="transmembrane region" description="Helical" evidence="6">
    <location>
        <begin position="113"/>
        <end position="132"/>
    </location>
</feature>
<evidence type="ECO:0000313" key="7">
    <source>
        <dbReference type="EMBL" id="EDU44552.1"/>
    </source>
</evidence>
<dbReference type="GO" id="GO:0022857">
    <property type="term" value="F:transmembrane transporter activity"/>
    <property type="evidence" value="ECO:0007669"/>
    <property type="project" value="InterPro"/>
</dbReference>
<dbReference type="Proteomes" id="UP000001471">
    <property type="component" value="Unassembled WGS sequence"/>
</dbReference>
<feature type="transmembrane region" description="Helical" evidence="6">
    <location>
        <begin position="402"/>
        <end position="422"/>
    </location>
</feature>
<dbReference type="eggNOG" id="KOG2533">
    <property type="taxonomic scope" value="Eukaryota"/>
</dbReference>
<dbReference type="EMBL" id="DS231631">
    <property type="protein sequence ID" value="EDU44552.1"/>
    <property type="molecule type" value="Genomic_DNA"/>
</dbReference>
<evidence type="ECO:0000313" key="8">
    <source>
        <dbReference type="Proteomes" id="UP000001471"/>
    </source>
</evidence>
<proteinExistence type="predicted"/>
<dbReference type="HOGENOM" id="CLU_001265_0_1_1"/>
<dbReference type="Gene3D" id="1.20.1250.20">
    <property type="entry name" value="MFS general substrate transporter like domains"/>
    <property type="match status" value="2"/>
</dbReference>
<dbReference type="InterPro" id="IPR036259">
    <property type="entry name" value="MFS_trans_sf"/>
</dbReference>
<dbReference type="AlphaFoldDB" id="B2WN53"/>
<feature type="transmembrane region" description="Helical" evidence="6">
    <location>
        <begin position="43"/>
        <end position="60"/>
    </location>
</feature>
<evidence type="ECO:0000256" key="5">
    <source>
        <dbReference type="ARBA" id="ARBA00023136"/>
    </source>
</evidence>
<organism evidence="7 8">
    <name type="scientific">Pyrenophora tritici-repentis (strain Pt-1C-BFP)</name>
    <name type="common">Wheat tan spot fungus</name>
    <name type="synonym">Drechslera tritici-repentis</name>
    <dbReference type="NCBI Taxonomy" id="426418"/>
    <lineage>
        <taxon>Eukaryota</taxon>
        <taxon>Fungi</taxon>
        <taxon>Dikarya</taxon>
        <taxon>Ascomycota</taxon>
        <taxon>Pezizomycotina</taxon>
        <taxon>Dothideomycetes</taxon>
        <taxon>Pleosporomycetidae</taxon>
        <taxon>Pleosporales</taxon>
        <taxon>Pleosporineae</taxon>
        <taxon>Pleosporaceae</taxon>
        <taxon>Pyrenophora</taxon>
    </lineage>
</organism>
<dbReference type="FunFam" id="1.20.1250.20:FF:000409">
    <property type="entry name" value="MFS general substrate transporter"/>
    <property type="match status" value="1"/>
</dbReference>
<gene>
    <name evidence="7" type="ORF">PTRG_11502</name>
</gene>
<feature type="transmembrane region" description="Helical" evidence="6">
    <location>
        <begin position="144"/>
        <end position="163"/>
    </location>
</feature>
<dbReference type="Pfam" id="PF07690">
    <property type="entry name" value="MFS_1"/>
    <property type="match status" value="2"/>
</dbReference>
<dbReference type="OrthoDB" id="3639251at2759"/>
<feature type="transmembrane region" description="Helical" evidence="6">
    <location>
        <begin position="234"/>
        <end position="255"/>
    </location>
</feature>
<feature type="transmembrane region" description="Helical" evidence="6">
    <location>
        <begin position="310"/>
        <end position="331"/>
    </location>
</feature>
<feature type="transmembrane region" description="Helical" evidence="6">
    <location>
        <begin position="461"/>
        <end position="484"/>
    </location>
</feature>